<organism evidence="2 3">
    <name type="scientific">Didymosphaeria variabile</name>
    <dbReference type="NCBI Taxonomy" id="1932322"/>
    <lineage>
        <taxon>Eukaryota</taxon>
        <taxon>Fungi</taxon>
        <taxon>Dikarya</taxon>
        <taxon>Ascomycota</taxon>
        <taxon>Pezizomycotina</taxon>
        <taxon>Dothideomycetes</taxon>
        <taxon>Pleosporomycetidae</taxon>
        <taxon>Pleosporales</taxon>
        <taxon>Massarineae</taxon>
        <taxon>Didymosphaeriaceae</taxon>
        <taxon>Didymosphaeria</taxon>
    </lineage>
</organism>
<keyword evidence="3" id="KW-1185">Reference proteome</keyword>
<dbReference type="AlphaFoldDB" id="A0A9W9C6C1"/>
<dbReference type="GeneID" id="80914178"/>
<dbReference type="OrthoDB" id="3535423at2759"/>
<dbReference type="PANTHER" id="PTHR34618">
    <property type="entry name" value="SURFACE PROTEIN MAS1, PUTATIVE-RELATED"/>
    <property type="match status" value="1"/>
</dbReference>
<evidence type="ECO:0000313" key="2">
    <source>
        <dbReference type="EMBL" id="KAJ4346716.1"/>
    </source>
</evidence>
<dbReference type="Pfam" id="PF11327">
    <property type="entry name" value="Egh16-like"/>
    <property type="match status" value="1"/>
</dbReference>
<dbReference type="RefSeq" id="XP_056066516.1">
    <property type="nucleotide sequence ID" value="XM_056219389.1"/>
</dbReference>
<dbReference type="Gene3D" id="3.40.50.720">
    <property type="entry name" value="NAD(P)-binding Rossmann-like Domain"/>
    <property type="match status" value="1"/>
</dbReference>
<dbReference type="EMBL" id="JAPEUX010000008">
    <property type="protein sequence ID" value="KAJ4346716.1"/>
    <property type="molecule type" value="Genomic_DNA"/>
</dbReference>
<dbReference type="InterPro" id="IPR021476">
    <property type="entry name" value="Egh16-like"/>
</dbReference>
<dbReference type="Pfam" id="PF01370">
    <property type="entry name" value="Epimerase"/>
    <property type="match status" value="1"/>
</dbReference>
<protein>
    <recommendedName>
        <fullName evidence="1">NAD-dependent epimerase/dehydratase domain-containing protein</fullName>
    </recommendedName>
</protein>
<name>A0A9W9C6C1_9PLEO</name>
<dbReference type="InterPro" id="IPR001509">
    <property type="entry name" value="Epimerase_deHydtase"/>
</dbReference>
<dbReference type="Proteomes" id="UP001140513">
    <property type="component" value="Unassembled WGS sequence"/>
</dbReference>
<dbReference type="SUPFAM" id="SSF51735">
    <property type="entry name" value="NAD(P)-binding Rossmann-fold domains"/>
    <property type="match status" value="1"/>
</dbReference>
<feature type="domain" description="NAD-dependent epimerase/dehydratase" evidence="1">
    <location>
        <begin position="3"/>
        <end position="58"/>
    </location>
</feature>
<reference evidence="2" key="1">
    <citation type="submission" date="2022-10" db="EMBL/GenBank/DDBJ databases">
        <title>Tapping the CABI collections for fungal endophytes: first genome assemblies for Collariella, Neodidymelliopsis, Ascochyta clinopodiicola, Didymella pomorum, Didymosphaeria variabile, Neocosmospora piperis and Neocucurbitaria cava.</title>
        <authorList>
            <person name="Hill R."/>
        </authorList>
    </citation>
    <scope>NUCLEOTIDE SEQUENCE</scope>
    <source>
        <strain evidence="2">IMI 356815</strain>
    </source>
</reference>
<dbReference type="PANTHER" id="PTHR34618:SF4">
    <property type="entry name" value="CAS1"/>
    <property type="match status" value="1"/>
</dbReference>
<dbReference type="InterPro" id="IPR036291">
    <property type="entry name" value="NAD(P)-bd_dom_sf"/>
</dbReference>
<sequence>MKVLITGATGTIGSAILRHCLQNPSITSVVALSRRPLPQDITSSKLSTIIVSDFANYDASLLSQILSADAAIWAMGTTDANREVNVVYPHAFFTAFLDARKDSQYRSQRFRYIRVNGAFTESDQNRPLWFYSEPRKLHGMSEARTLELGEQYHDVCQTFVVKPGGVATQGAWAMECVGKMLGDGMVIGQETLGAFVADLVVHGEEEEVFSRPLQLILNGLGSVGVIKANVTVVESGTELKPSDLEDTLELSGDELPQVSADGSGTLSGTYHIVAGDGAGPIYAVIYTTASGKFSEGIEAEVTQNVPGNRGRIRAGGYVPYSFPKRSLRRCAPVVNLDYPFTVAVPKDIDCKGRVAGKMGVCFIKISNLNHNGPFGGTIAFQIPDRV</sequence>
<comment type="caution">
    <text evidence="2">The sequence shown here is derived from an EMBL/GenBank/DDBJ whole genome shotgun (WGS) entry which is preliminary data.</text>
</comment>
<proteinExistence type="predicted"/>
<evidence type="ECO:0000259" key="1">
    <source>
        <dbReference type="Pfam" id="PF01370"/>
    </source>
</evidence>
<gene>
    <name evidence="2" type="ORF">N0V89_010648</name>
</gene>
<evidence type="ECO:0000313" key="3">
    <source>
        <dbReference type="Proteomes" id="UP001140513"/>
    </source>
</evidence>
<accession>A0A9W9C6C1</accession>